<evidence type="ECO:0000256" key="5">
    <source>
        <dbReference type="PIRNR" id="PIRNR017811"/>
    </source>
</evidence>
<dbReference type="InterPro" id="IPR044275">
    <property type="entry name" value="KRP"/>
</dbReference>
<keyword evidence="3 5" id="KW-0649">Protein kinase inhibitor</keyword>
<feature type="domain" description="Cyclin-dependent kinase inhibitor" evidence="6">
    <location>
        <begin position="155"/>
        <end position="194"/>
    </location>
</feature>
<dbReference type="Pfam" id="PF02234">
    <property type="entry name" value="CDI"/>
    <property type="match status" value="1"/>
</dbReference>
<dbReference type="EMBL" id="BAABME010011527">
    <property type="protein sequence ID" value="GAA0183911.1"/>
    <property type="molecule type" value="Genomic_DNA"/>
</dbReference>
<comment type="caution">
    <text evidence="7">The sequence shown here is derived from an EMBL/GenBank/DDBJ whole genome shotgun (WGS) entry which is preliminary data.</text>
</comment>
<evidence type="ECO:0000256" key="1">
    <source>
        <dbReference type="ARBA" id="ARBA00004642"/>
    </source>
</evidence>
<dbReference type="GO" id="GO:0005654">
    <property type="term" value="C:nucleoplasm"/>
    <property type="evidence" value="ECO:0007669"/>
    <property type="project" value="UniProtKB-SubCell"/>
</dbReference>
<evidence type="ECO:0000313" key="7">
    <source>
        <dbReference type="EMBL" id="GAA0183911.1"/>
    </source>
</evidence>
<sequence>MRKEKLTSETPSLGVRTRAKTLALQRLPEYCYLQLRSRRLEKLNIFIQTNNNTVKVKRTNHQGQNCCSDKEMGFRALSSGPIGTKKESLEDERFGENNLGFQPIQSAVRESTHSNLISDVGNISTPDSSTWHPSLTAENQRPQSLILTNIPSMPEADDLFAHFEQQQQQLFIEKYNFDIVNELPLPGRYEWVKVNP</sequence>
<dbReference type="PIRSF" id="PIRSF017811">
    <property type="entry name" value="CDK_inhib_pln"/>
    <property type="match status" value="1"/>
</dbReference>
<reference evidence="7 8" key="1">
    <citation type="submission" date="2024-01" db="EMBL/GenBank/DDBJ databases">
        <title>The complete chloroplast genome sequence of Lithospermum erythrorhizon: insights into the phylogenetic relationship among Boraginaceae species and the maternal lineages of purple gromwells.</title>
        <authorList>
            <person name="Okada T."/>
            <person name="Watanabe K."/>
        </authorList>
    </citation>
    <scope>NUCLEOTIDE SEQUENCE [LARGE SCALE GENOMIC DNA]</scope>
</reference>
<dbReference type="PANTHER" id="PTHR46776">
    <property type="entry name" value="CYCLIN-DEPENDENT KINASE INHIBITOR 4-RELATED"/>
    <property type="match status" value="1"/>
</dbReference>
<dbReference type="Proteomes" id="UP001454036">
    <property type="component" value="Unassembled WGS sequence"/>
</dbReference>
<gene>
    <name evidence="7" type="ORF">LIER_31244</name>
</gene>
<evidence type="ECO:0000256" key="2">
    <source>
        <dbReference type="ARBA" id="ARBA00010274"/>
    </source>
</evidence>
<keyword evidence="4" id="KW-0131">Cell cycle</keyword>
<dbReference type="AlphaFoldDB" id="A0AAV3RW91"/>
<accession>A0AAV3RW91</accession>
<evidence type="ECO:0000256" key="4">
    <source>
        <dbReference type="ARBA" id="ARBA00023306"/>
    </source>
</evidence>
<dbReference type="GO" id="GO:0004861">
    <property type="term" value="F:cyclin-dependent protein serine/threonine kinase inhibitor activity"/>
    <property type="evidence" value="ECO:0007669"/>
    <property type="project" value="UniProtKB-UniRule"/>
</dbReference>
<name>A0AAV3RW91_LITER</name>
<dbReference type="InterPro" id="IPR003175">
    <property type="entry name" value="CDI_dom"/>
</dbReference>
<dbReference type="GO" id="GO:0051726">
    <property type="term" value="P:regulation of cell cycle"/>
    <property type="evidence" value="ECO:0007669"/>
    <property type="project" value="InterPro"/>
</dbReference>
<evidence type="ECO:0000313" key="8">
    <source>
        <dbReference type="Proteomes" id="UP001454036"/>
    </source>
</evidence>
<organism evidence="7 8">
    <name type="scientific">Lithospermum erythrorhizon</name>
    <name type="common">Purple gromwell</name>
    <name type="synonym">Lithospermum officinale var. erythrorhizon</name>
    <dbReference type="NCBI Taxonomy" id="34254"/>
    <lineage>
        <taxon>Eukaryota</taxon>
        <taxon>Viridiplantae</taxon>
        <taxon>Streptophyta</taxon>
        <taxon>Embryophyta</taxon>
        <taxon>Tracheophyta</taxon>
        <taxon>Spermatophyta</taxon>
        <taxon>Magnoliopsida</taxon>
        <taxon>eudicotyledons</taxon>
        <taxon>Gunneridae</taxon>
        <taxon>Pentapetalae</taxon>
        <taxon>asterids</taxon>
        <taxon>lamiids</taxon>
        <taxon>Boraginales</taxon>
        <taxon>Boraginaceae</taxon>
        <taxon>Boraginoideae</taxon>
        <taxon>Lithospermeae</taxon>
        <taxon>Lithospermum</taxon>
    </lineage>
</organism>
<evidence type="ECO:0000259" key="6">
    <source>
        <dbReference type="Pfam" id="PF02234"/>
    </source>
</evidence>
<keyword evidence="8" id="KW-1185">Reference proteome</keyword>
<evidence type="ECO:0000256" key="3">
    <source>
        <dbReference type="ARBA" id="ARBA00023013"/>
    </source>
</evidence>
<dbReference type="Gene3D" id="4.10.365.10">
    <property type="entry name" value="p27"/>
    <property type="match status" value="1"/>
</dbReference>
<protein>
    <recommendedName>
        <fullName evidence="5">Cyclin-dependent kinase inhibitor</fullName>
    </recommendedName>
</protein>
<dbReference type="InterPro" id="IPR044898">
    <property type="entry name" value="CDI_dom_sf"/>
</dbReference>
<proteinExistence type="inferred from homology"/>
<comment type="subcellular location">
    <subcellularLocation>
        <location evidence="1">Nucleus</location>
        <location evidence="1">Nucleoplasm</location>
    </subcellularLocation>
</comment>
<comment type="similarity">
    <text evidence="2 5">Belongs to the CDI family. ICK/KRP subfamily.</text>
</comment>